<keyword evidence="1" id="KW-0732">Signal</keyword>
<gene>
    <name evidence="2" type="ORF">PBLR_14207</name>
</gene>
<feature type="signal peptide" evidence="1">
    <location>
        <begin position="1"/>
        <end position="24"/>
    </location>
</feature>
<dbReference type="PROSITE" id="PS51257">
    <property type="entry name" value="PROKAR_LIPOPROTEIN"/>
    <property type="match status" value="1"/>
</dbReference>
<dbReference type="AlphaFoldDB" id="A0A383RFB6"/>
<protein>
    <recommendedName>
        <fullName evidence="4">Lipoprotein</fullName>
    </recommendedName>
</protein>
<evidence type="ECO:0000256" key="1">
    <source>
        <dbReference type="SAM" id="SignalP"/>
    </source>
</evidence>
<evidence type="ECO:0008006" key="4">
    <source>
        <dbReference type="Google" id="ProtNLM"/>
    </source>
</evidence>
<feature type="chain" id="PRO_5016963493" description="Lipoprotein" evidence="1">
    <location>
        <begin position="25"/>
        <end position="209"/>
    </location>
</feature>
<dbReference type="RefSeq" id="WP_138187678.1">
    <property type="nucleotide sequence ID" value="NZ_LS992241.1"/>
</dbReference>
<dbReference type="EMBL" id="LS992241">
    <property type="protein sequence ID" value="SYX85785.1"/>
    <property type="molecule type" value="Genomic_DNA"/>
</dbReference>
<evidence type="ECO:0000313" key="2">
    <source>
        <dbReference type="EMBL" id="SYX85785.1"/>
    </source>
</evidence>
<evidence type="ECO:0000313" key="3">
    <source>
        <dbReference type="Proteomes" id="UP000304148"/>
    </source>
</evidence>
<accession>A0A383RFB6</accession>
<sequence>MMKKAALLLAVVAISWLLAGCGQAVQHTYDKVNQVVTDYGKEKSINKEKVLLIVKEGLYKLYDVQINDQEWNLICGFSKYFPNQEDTKSDEGHVAFIGTINGMEQRQGGISGFYGEVNLKTGELYKLGILWPSAEGNVQGDDARELQMKARAFIVDRLQANERTLRILSEKGQDRGVFLFQDSDSGMRYWIQMHVEQQKVSFFKRWKHM</sequence>
<proteinExistence type="predicted"/>
<name>A0A383RFB6_PAEAL</name>
<dbReference type="Proteomes" id="UP000304148">
    <property type="component" value="Chromosome"/>
</dbReference>
<organism evidence="2 3">
    <name type="scientific">Paenibacillus alvei</name>
    <name type="common">Bacillus alvei</name>
    <dbReference type="NCBI Taxonomy" id="44250"/>
    <lineage>
        <taxon>Bacteria</taxon>
        <taxon>Bacillati</taxon>
        <taxon>Bacillota</taxon>
        <taxon>Bacilli</taxon>
        <taxon>Bacillales</taxon>
        <taxon>Paenibacillaceae</taxon>
        <taxon>Paenibacillus</taxon>
    </lineage>
</organism>
<reference evidence="3" key="1">
    <citation type="submission" date="2018-08" db="EMBL/GenBank/DDBJ databases">
        <authorList>
            <person name="Chevrot R."/>
        </authorList>
    </citation>
    <scope>NUCLEOTIDE SEQUENCE [LARGE SCALE GENOMIC DNA]</scope>
</reference>